<evidence type="ECO:0000313" key="3">
    <source>
        <dbReference type="Proteomes" id="UP000541969"/>
    </source>
</evidence>
<name>A0A853CKV1_9ACTN</name>
<dbReference type="GO" id="GO:0016137">
    <property type="term" value="P:glycoside metabolic process"/>
    <property type="evidence" value="ECO:0007669"/>
    <property type="project" value="UniProtKB-ARBA"/>
</dbReference>
<gene>
    <name evidence="2" type="ORF">GGQ55_004668</name>
</gene>
<dbReference type="RefSeq" id="WP_179720938.1">
    <property type="nucleotide sequence ID" value="NZ_JACBZT010000001.1"/>
</dbReference>
<accession>A0A853CKV1</accession>
<dbReference type="AlphaFoldDB" id="A0A853CKV1"/>
<dbReference type="InterPro" id="IPR024078">
    <property type="entry name" value="LmbE-like_dom_sf"/>
</dbReference>
<evidence type="ECO:0000256" key="1">
    <source>
        <dbReference type="ARBA" id="ARBA00022833"/>
    </source>
</evidence>
<evidence type="ECO:0000313" key="2">
    <source>
        <dbReference type="EMBL" id="NYJ08390.1"/>
    </source>
</evidence>
<dbReference type="Pfam" id="PF02585">
    <property type="entry name" value="PIG-L"/>
    <property type="match status" value="1"/>
</dbReference>
<dbReference type="SUPFAM" id="SSF102588">
    <property type="entry name" value="LmbE-like"/>
    <property type="match status" value="1"/>
</dbReference>
<reference evidence="2 3" key="1">
    <citation type="submission" date="2020-07" db="EMBL/GenBank/DDBJ databases">
        <title>Sequencing the genomes of 1000 actinobacteria strains.</title>
        <authorList>
            <person name="Klenk H.-P."/>
        </authorList>
    </citation>
    <scope>NUCLEOTIDE SEQUENCE [LARGE SCALE GENOMIC DNA]</scope>
    <source>
        <strain evidence="2 3">DSM 104001</strain>
    </source>
</reference>
<dbReference type="EMBL" id="JACBZT010000001">
    <property type="protein sequence ID" value="NYJ08390.1"/>
    <property type="molecule type" value="Genomic_DNA"/>
</dbReference>
<dbReference type="Proteomes" id="UP000541969">
    <property type="component" value="Unassembled WGS sequence"/>
</dbReference>
<protein>
    <submittedName>
        <fullName evidence="2">LmbE family N-acetylglucosaminyl deacetylase</fullName>
    </submittedName>
</protein>
<keyword evidence="3" id="KW-1185">Reference proteome</keyword>
<keyword evidence="1" id="KW-0862">Zinc</keyword>
<comment type="caution">
    <text evidence="2">The sequence shown here is derived from an EMBL/GenBank/DDBJ whole genome shotgun (WGS) entry which is preliminary data.</text>
</comment>
<organism evidence="2 3">
    <name type="scientific">Petropleomorpha daqingensis</name>
    <dbReference type="NCBI Taxonomy" id="2026353"/>
    <lineage>
        <taxon>Bacteria</taxon>
        <taxon>Bacillati</taxon>
        <taxon>Actinomycetota</taxon>
        <taxon>Actinomycetes</taxon>
        <taxon>Geodermatophilales</taxon>
        <taxon>Geodermatophilaceae</taxon>
        <taxon>Petropleomorpha</taxon>
    </lineage>
</organism>
<dbReference type="PANTHER" id="PTHR12993">
    <property type="entry name" value="N-ACETYLGLUCOSAMINYL-PHOSPHATIDYLINOSITOL DE-N-ACETYLASE-RELATED"/>
    <property type="match status" value="1"/>
</dbReference>
<dbReference type="InterPro" id="IPR003737">
    <property type="entry name" value="GlcNAc_PI_deacetylase-related"/>
</dbReference>
<sequence length="236" mass="24835">MTRTVLGVWAHPDDEAYLCAGFLAAARAAGHRVVVATATRGEAGLTDPAAARIRAGELTASLAAIGVTEHRWLRAAVPLTDGCLDRVPEEVGVAAVAAVVADVRPDLVLTFGPDGMTGHDDHRAVSAWTTRAVEGTGAELWYAALTGEWLDEWGALCAETGVWMTGPPEPAADPAYASRLSGELLDAKIAALVAHRSQTAGLIALVGEPRYRDWWSTETFVAARTARAALEEEEAA</sequence>
<dbReference type="Gene3D" id="3.40.50.10320">
    <property type="entry name" value="LmbE-like"/>
    <property type="match status" value="1"/>
</dbReference>
<dbReference type="GO" id="GO:0016811">
    <property type="term" value="F:hydrolase activity, acting on carbon-nitrogen (but not peptide) bonds, in linear amides"/>
    <property type="evidence" value="ECO:0007669"/>
    <property type="project" value="TreeGrafter"/>
</dbReference>
<dbReference type="PANTHER" id="PTHR12993:SF26">
    <property type="entry name" value="1D-MYO-INOSITOL 2-ACETAMIDO-2-DEOXY-ALPHA-D-GLUCOPYRANOSIDE DEACETYLASE"/>
    <property type="match status" value="1"/>
</dbReference>
<proteinExistence type="predicted"/>